<dbReference type="InterPro" id="IPR013783">
    <property type="entry name" value="Ig-like_fold"/>
</dbReference>
<evidence type="ECO:0000313" key="5">
    <source>
        <dbReference type="Proteomes" id="UP000216057"/>
    </source>
</evidence>
<accession>A0A261GAW8</accession>
<reference evidence="4 5" key="1">
    <citation type="journal article" date="2017" name="BMC Genomics">
        <title>Comparative genomic and phylogenomic analyses of the Bifidobacteriaceae family.</title>
        <authorList>
            <person name="Lugli G.A."/>
            <person name="Milani C."/>
            <person name="Turroni F."/>
            <person name="Duranti S."/>
            <person name="Mancabelli L."/>
            <person name="Mangifesta M."/>
            <person name="Ferrario C."/>
            <person name="Modesto M."/>
            <person name="Mattarelli P."/>
            <person name="Jiri K."/>
            <person name="van Sinderen D."/>
            <person name="Ventura M."/>
        </authorList>
    </citation>
    <scope>NUCLEOTIDE SEQUENCE [LARGE SCALE GENOMIC DNA]</scope>
    <source>
        <strain evidence="4 5">DSM 100216</strain>
    </source>
</reference>
<dbReference type="PANTHER" id="PTHR22901">
    <property type="entry name" value="SIALATE O-ACETYLESTERASE"/>
    <property type="match status" value="1"/>
</dbReference>
<dbReference type="InterPro" id="IPR005181">
    <property type="entry name" value="SASA"/>
</dbReference>
<dbReference type="EMBL" id="MWWZ01000005">
    <property type="protein sequence ID" value="OZG68581.1"/>
    <property type="molecule type" value="Genomic_DNA"/>
</dbReference>
<dbReference type="RefSeq" id="WP_226805770.1">
    <property type="nucleotide sequence ID" value="NZ_CP062938.1"/>
</dbReference>
<dbReference type="Gene3D" id="3.40.50.1110">
    <property type="entry name" value="SGNH hydrolase"/>
    <property type="match status" value="1"/>
</dbReference>
<dbReference type="InterPro" id="IPR036514">
    <property type="entry name" value="SGNH_hydro_sf"/>
</dbReference>
<evidence type="ECO:0000256" key="2">
    <source>
        <dbReference type="SAM" id="MobiDB-lite"/>
    </source>
</evidence>
<evidence type="ECO:0000313" key="4">
    <source>
        <dbReference type="EMBL" id="OZG68581.1"/>
    </source>
</evidence>
<dbReference type="GO" id="GO:0001681">
    <property type="term" value="F:sialate O-acetylesterase activity"/>
    <property type="evidence" value="ECO:0007669"/>
    <property type="project" value="InterPro"/>
</dbReference>
<protein>
    <recommendedName>
        <fullName evidence="3">Sialate O-acetylesterase domain-containing protein</fullName>
    </recommendedName>
</protein>
<dbReference type="Pfam" id="PF03629">
    <property type="entry name" value="SASA"/>
    <property type="match status" value="2"/>
</dbReference>
<evidence type="ECO:0000259" key="3">
    <source>
        <dbReference type="Pfam" id="PF03629"/>
    </source>
</evidence>
<dbReference type="Proteomes" id="UP000216057">
    <property type="component" value="Unassembled WGS sequence"/>
</dbReference>
<dbReference type="PANTHER" id="PTHR22901:SF0">
    <property type="entry name" value="SIALATE O-ACETYLESTERASE"/>
    <property type="match status" value="1"/>
</dbReference>
<organism evidence="4 5">
    <name type="scientific">Bifidobacterium eulemuris</name>
    <dbReference type="NCBI Taxonomy" id="1765219"/>
    <lineage>
        <taxon>Bacteria</taxon>
        <taxon>Bacillati</taxon>
        <taxon>Actinomycetota</taxon>
        <taxon>Actinomycetes</taxon>
        <taxon>Bifidobacteriales</taxon>
        <taxon>Bifidobacteriaceae</taxon>
        <taxon>Bifidobacterium</taxon>
    </lineage>
</organism>
<feature type="domain" description="Sialate O-acetylesterase" evidence="3">
    <location>
        <begin position="329"/>
        <end position="454"/>
    </location>
</feature>
<gene>
    <name evidence="4" type="ORF">BEUL_0891</name>
</gene>
<evidence type="ECO:0000256" key="1">
    <source>
        <dbReference type="ARBA" id="ARBA00022801"/>
    </source>
</evidence>
<feature type="region of interest" description="Disordered" evidence="2">
    <location>
        <begin position="513"/>
        <end position="534"/>
    </location>
</feature>
<dbReference type="GO" id="GO:0005975">
    <property type="term" value="P:carbohydrate metabolic process"/>
    <property type="evidence" value="ECO:0007669"/>
    <property type="project" value="TreeGrafter"/>
</dbReference>
<dbReference type="InterPro" id="IPR039329">
    <property type="entry name" value="SIAE"/>
</dbReference>
<comment type="caution">
    <text evidence="4">The sequence shown here is derived from an EMBL/GenBank/DDBJ whole genome shotgun (WGS) entry which is preliminary data.</text>
</comment>
<dbReference type="SUPFAM" id="SSF52266">
    <property type="entry name" value="SGNH hydrolase"/>
    <property type="match status" value="1"/>
</dbReference>
<sequence length="617" mass="67877">MSHDESHMGATTGPAPGANLTGTANMAEASDKPHAPMELRPAAVFSHRMVLQRRRPIPVFGTGEPGRTVMVTLASSERSGMLALCGDGRSDSVVASGTVGDDGNWLVELPPLEAGDGYELTVTDRSGIRLVYHHVGVGEVWLAGGQSNMELELRNAADGERAVNDSADPGLRFFNTPKCGHVSDELTRLENESVWVVCAPDTSGAMSAVAYWFAHRLRERLETHVPIGIIDCYVGGTSISCWMSETTLESSPSGRGYLERYHAIVDGKTERQMHEETDAWQRDFDAWNAAIAADQASQPDIDWETLNARHGECPWPPPMTTFSQYHPTGPFEAMICRVAPYALHGFLWYQGEEDERFADDYRAMLGMLVGEWRARWEGETLPFIIAQLPQWISKSDFDAGIDHRYWPVLREAQRDVSLAIADVYTVPLMDCGEFNNIHPTDKRTPGERLANAALNRIYGCADVPADVPEPVSWSYSSNENASDDDAGDANVHVSAGSVIVRFDHAEELRFSDKNASLEPPKHFESRESTPSFRPAGASGFEVSTDDGVWHPVAARITHSADDPGESFVTLPLPDTLHPTGIRYGWASWGVPPLSNRWDIPAFPFSHLIPHASSTTIR</sequence>
<dbReference type="AlphaFoldDB" id="A0A261GAW8"/>
<name>A0A261GAW8_9BIFI</name>
<keyword evidence="1" id="KW-0378">Hydrolase</keyword>
<feature type="domain" description="Sialate O-acetylesterase" evidence="3">
    <location>
        <begin position="139"/>
        <end position="247"/>
    </location>
</feature>
<proteinExistence type="predicted"/>
<dbReference type="Gene3D" id="2.60.40.10">
    <property type="entry name" value="Immunoglobulins"/>
    <property type="match status" value="1"/>
</dbReference>
<feature type="region of interest" description="Disordered" evidence="2">
    <location>
        <begin position="1"/>
        <end position="33"/>
    </location>
</feature>